<keyword evidence="2" id="KW-1185">Reference proteome</keyword>
<accession>A0AAD5MV34</accession>
<evidence type="ECO:0000313" key="2">
    <source>
        <dbReference type="Proteomes" id="UP001196413"/>
    </source>
</evidence>
<evidence type="ECO:0000313" key="1">
    <source>
        <dbReference type="EMBL" id="KAJ1354526.1"/>
    </source>
</evidence>
<comment type="caution">
    <text evidence="1">The sequence shown here is derived from an EMBL/GenBank/DDBJ whole genome shotgun (WGS) entry which is preliminary data.</text>
</comment>
<reference evidence="1" key="1">
    <citation type="submission" date="2021-06" db="EMBL/GenBank/DDBJ databases">
        <title>Parelaphostrongylus tenuis whole genome reference sequence.</title>
        <authorList>
            <person name="Garwood T.J."/>
            <person name="Larsen P.A."/>
            <person name="Fountain-Jones N.M."/>
            <person name="Garbe J.R."/>
            <person name="Macchietto M.G."/>
            <person name="Kania S.A."/>
            <person name="Gerhold R.W."/>
            <person name="Richards J.E."/>
            <person name="Wolf T.M."/>
        </authorList>
    </citation>
    <scope>NUCLEOTIDE SEQUENCE</scope>
    <source>
        <strain evidence="1">MNPRO001-30</strain>
        <tissue evidence="1">Meninges</tissue>
    </source>
</reference>
<name>A0AAD5MV34_PARTN</name>
<proteinExistence type="predicted"/>
<organism evidence="1 2">
    <name type="scientific">Parelaphostrongylus tenuis</name>
    <name type="common">Meningeal worm</name>
    <dbReference type="NCBI Taxonomy" id="148309"/>
    <lineage>
        <taxon>Eukaryota</taxon>
        <taxon>Metazoa</taxon>
        <taxon>Ecdysozoa</taxon>
        <taxon>Nematoda</taxon>
        <taxon>Chromadorea</taxon>
        <taxon>Rhabditida</taxon>
        <taxon>Rhabditina</taxon>
        <taxon>Rhabditomorpha</taxon>
        <taxon>Strongyloidea</taxon>
        <taxon>Metastrongylidae</taxon>
        <taxon>Parelaphostrongylus</taxon>
    </lineage>
</organism>
<dbReference type="AlphaFoldDB" id="A0AAD5MV34"/>
<protein>
    <submittedName>
        <fullName evidence="1">Uncharacterized protein</fullName>
    </submittedName>
</protein>
<sequence length="128" mass="13809">MRSIVAASTRTFTVTGFTTLPDAMVFHVLERQARSTLLPDAVISTILGEFNVTINYKSLNCQMSVRPEEMLDKMKVSCIIVGNTVTGICTTGDKNLGMCTAAVNTNKNQVTITAVPDAYLTISITLST</sequence>
<dbReference type="Proteomes" id="UP001196413">
    <property type="component" value="Unassembled WGS sequence"/>
</dbReference>
<dbReference type="EMBL" id="JAHQIW010002112">
    <property type="protein sequence ID" value="KAJ1354526.1"/>
    <property type="molecule type" value="Genomic_DNA"/>
</dbReference>
<gene>
    <name evidence="1" type="ORF">KIN20_011501</name>
</gene>